<sequence>MMPKHFTLSLHVWAPTGWKVVCVLNELGFSYETVYLDLCTGEHKLPQFLKANPNGRFPMLVDHMNDGFIVWESAAIMLYLVDNHDSEKRLAVTSNVDRHLYQWLLFQASPQGVRLRY</sequence>
<dbReference type="Proteomes" id="UP000308730">
    <property type="component" value="Unassembled WGS sequence"/>
</dbReference>
<comment type="similarity">
    <text evidence="1">Belongs to the GST superfamily.</text>
</comment>
<comment type="caution">
    <text evidence="3">The sequence shown here is derived from an EMBL/GenBank/DDBJ whole genome shotgun (WGS) entry which is preliminary data.</text>
</comment>
<evidence type="ECO:0000256" key="1">
    <source>
        <dbReference type="ARBA" id="ARBA00007409"/>
    </source>
</evidence>
<reference evidence="3 4" key="1">
    <citation type="submission" date="2019-02" db="EMBL/GenBank/DDBJ databases">
        <title>Genome sequencing of the rare red list fungi Antrodiella citrinella (Flaviporus citrinellus).</title>
        <authorList>
            <person name="Buettner E."/>
            <person name="Kellner H."/>
        </authorList>
    </citation>
    <scope>NUCLEOTIDE SEQUENCE [LARGE SCALE GENOMIC DNA]</scope>
    <source>
        <strain evidence="3 4">DSM 108506</strain>
    </source>
</reference>
<dbReference type="AlphaFoldDB" id="A0A4V3XHZ0"/>
<dbReference type="InterPro" id="IPR004045">
    <property type="entry name" value="Glutathione_S-Trfase_N"/>
</dbReference>
<protein>
    <recommendedName>
        <fullName evidence="2">GST N-terminal domain-containing protein</fullName>
    </recommendedName>
</protein>
<dbReference type="Gene3D" id="1.20.1050.130">
    <property type="match status" value="1"/>
</dbReference>
<evidence type="ECO:0000313" key="3">
    <source>
        <dbReference type="EMBL" id="THH27223.1"/>
    </source>
</evidence>
<dbReference type="SFLD" id="SFLDS00019">
    <property type="entry name" value="Glutathione_Transferase_(cytos"/>
    <property type="match status" value="1"/>
</dbReference>
<accession>A0A4V3XHZ0</accession>
<dbReference type="InterPro" id="IPR036249">
    <property type="entry name" value="Thioredoxin-like_sf"/>
</dbReference>
<dbReference type="PANTHER" id="PTHR44051:SF3">
    <property type="entry name" value="TRANSCRIPTIONAL REGULATOR URE2"/>
    <property type="match status" value="1"/>
</dbReference>
<keyword evidence="4" id="KW-1185">Reference proteome</keyword>
<dbReference type="EMBL" id="SGPM01000269">
    <property type="protein sequence ID" value="THH27223.1"/>
    <property type="molecule type" value="Genomic_DNA"/>
</dbReference>
<evidence type="ECO:0000259" key="2">
    <source>
        <dbReference type="PROSITE" id="PS50404"/>
    </source>
</evidence>
<dbReference type="PANTHER" id="PTHR44051">
    <property type="entry name" value="GLUTATHIONE S-TRANSFERASE-RELATED"/>
    <property type="match status" value="1"/>
</dbReference>
<name>A0A4V3XHZ0_9APHY</name>
<evidence type="ECO:0000313" key="4">
    <source>
        <dbReference type="Proteomes" id="UP000308730"/>
    </source>
</evidence>
<dbReference type="CDD" id="cd03048">
    <property type="entry name" value="GST_N_Ure2p_like"/>
    <property type="match status" value="1"/>
</dbReference>
<organism evidence="3 4">
    <name type="scientific">Antrodiella citrinella</name>
    <dbReference type="NCBI Taxonomy" id="2447956"/>
    <lineage>
        <taxon>Eukaryota</taxon>
        <taxon>Fungi</taxon>
        <taxon>Dikarya</taxon>
        <taxon>Basidiomycota</taxon>
        <taxon>Agaricomycotina</taxon>
        <taxon>Agaricomycetes</taxon>
        <taxon>Polyporales</taxon>
        <taxon>Steccherinaceae</taxon>
        <taxon>Antrodiella</taxon>
    </lineage>
</organism>
<gene>
    <name evidence="3" type="ORF">EUX98_g6959</name>
</gene>
<proteinExistence type="inferred from homology"/>
<dbReference type="PROSITE" id="PS50404">
    <property type="entry name" value="GST_NTER"/>
    <property type="match status" value="1"/>
</dbReference>
<dbReference type="OrthoDB" id="422574at2759"/>
<dbReference type="InterPro" id="IPR040079">
    <property type="entry name" value="Glutathione_S-Trfase"/>
</dbReference>
<dbReference type="SUPFAM" id="SSF52833">
    <property type="entry name" value="Thioredoxin-like"/>
    <property type="match status" value="1"/>
</dbReference>
<dbReference type="Pfam" id="PF02798">
    <property type="entry name" value="GST_N"/>
    <property type="match status" value="1"/>
</dbReference>
<feature type="domain" description="GST N-terminal" evidence="2">
    <location>
        <begin position="4"/>
        <end position="88"/>
    </location>
</feature>